<organism evidence="2 3">
    <name type="scientific">Puccinia graminis f. sp. tritici</name>
    <dbReference type="NCBI Taxonomy" id="56615"/>
    <lineage>
        <taxon>Eukaryota</taxon>
        <taxon>Fungi</taxon>
        <taxon>Dikarya</taxon>
        <taxon>Basidiomycota</taxon>
        <taxon>Pucciniomycotina</taxon>
        <taxon>Pucciniomycetes</taxon>
        <taxon>Pucciniales</taxon>
        <taxon>Pucciniaceae</taxon>
        <taxon>Puccinia</taxon>
    </lineage>
</organism>
<comment type="caution">
    <text evidence="2">The sequence shown here is derived from an EMBL/GenBank/DDBJ whole genome shotgun (WGS) entry which is preliminary data.</text>
</comment>
<protein>
    <submittedName>
        <fullName evidence="2">Uncharacterized protein</fullName>
    </submittedName>
</protein>
<reference evidence="2 3" key="1">
    <citation type="submission" date="2019-05" db="EMBL/GenBank/DDBJ databases">
        <title>Emergence of the Ug99 lineage of the wheat stem rust pathogen through somatic hybridization.</title>
        <authorList>
            <person name="Li F."/>
            <person name="Upadhyaya N.M."/>
            <person name="Sperschneider J."/>
            <person name="Matny O."/>
            <person name="Nguyen-Phuc H."/>
            <person name="Mago R."/>
            <person name="Raley C."/>
            <person name="Miller M.E."/>
            <person name="Silverstein K.A.T."/>
            <person name="Henningsen E."/>
            <person name="Hirsch C.D."/>
            <person name="Visser B."/>
            <person name="Pretorius Z.A."/>
            <person name="Steffenson B.J."/>
            <person name="Schwessinger B."/>
            <person name="Dodds P.N."/>
            <person name="Figueroa M."/>
        </authorList>
    </citation>
    <scope>NUCLEOTIDE SEQUENCE [LARGE SCALE GENOMIC DNA]</scope>
    <source>
        <strain evidence="2 3">Ug99</strain>
    </source>
</reference>
<evidence type="ECO:0000313" key="3">
    <source>
        <dbReference type="Proteomes" id="UP000325313"/>
    </source>
</evidence>
<proteinExistence type="predicted"/>
<gene>
    <name evidence="2" type="ORF">PGTUg99_019941</name>
</gene>
<accession>A0A5B0NHS6</accession>
<feature type="chain" id="PRO_5022740320" evidence="1">
    <location>
        <begin position="21"/>
        <end position="84"/>
    </location>
</feature>
<dbReference type="EMBL" id="VDEP01000407">
    <property type="protein sequence ID" value="KAA1088144.1"/>
    <property type="molecule type" value="Genomic_DNA"/>
</dbReference>
<feature type="signal peptide" evidence="1">
    <location>
        <begin position="1"/>
        <end position="20"/>
    </location>
</feature>
<dbReference type="Proteomes" id="UP000325313">
    <property type="component" value="Unassembled WGS sequence"/>
</dbReference>
<evidence type="ECO:0000313" key="2">
    <source>
        <dbReference type="EMBL" id="KAA1088144.1"/>
    </source>
</evidence>
<dbReference type="AlphaFoldDB" id="A0A5B0NHS6"/>
<evidence type="ECO:0000256" key="1">
    <source>
        <dbReference type="SAM" id="SignalP"/>
    </source>
</evidence>
<keyword evidence="1" id="KW-0732">Signal</keyword>
<name>A0A5B0NHS6_PUCGR</name>
<sequence length="84" mass="9369">MRSVLAIVLLSLTLFRGSLATDPKKCRVPKYTCHCDDHSEITSPKAAAHDKGQFYITCVSPKPGVKCWCDCKNSNSKRNFIHSI</sequence>